<dbReference type="Pfam" id="PF10094">
    <property type="entry name" value="DUF2332"/>
    <property type="match status" value="1"/>
</dbReference>
<evidence type="ECO:0000313" key="2">
    <source>
        <dbReference type="Proteomes" id="UP000037446"/>
    </source>
</evidence>
<dbReference type="EMBL" id="JYNE01000015">
    <property type="protein sequence ID" value="KNH03279.1"/>
    <property type="molecule type" value="Genomic_DNA"/>
</dbReference>
<proteinExistence type="predicted"/>
<reference evidence="2" key="1">
    <citation type="submission" date="2015-02" db="EMBL/GenBank/DDBJ databases">
        <authorList>
            <person name="Lima A.O."/>
            <person name="Cabral A."/>
            <person name="Porto L.M."/>
            <person name="Silva M.A."/>
        </authorList>
    </citation>
    <scope>NUCLEOTIDE SEQUENCE [LARGE SCALE GENOMIC DNA]</scope>
    <source>
        <strain evidence="2">LAMA 915</strain>
    </source>
</reference>
<dbReference type="PATRIC" id="fig|1306953.7.peg.1921"/>
<accession>A0A0L1KHB1</accession>
<comment type="caution">
    <text evidence="1">The sequence shown here is derived from an EMBL/GenBank/DDBJ whole genome shotgun (WGS) entry which is preliminary data.</text>
</comment>
<dbReference type="PIRSF" id="PIRSF012608">
    <property type="entry name" value="UCP012608"/>
    <property type="match status" value="1"/>
</dbReference>
<evidence type="ECO:0000313" key="1">
    <source>
        <dbReference type="EMBL" id="KNH03279.1"/>
    </source>
</evidence>
<dbReference type="Proteomes" id="UP000037446">
    <property type="component" value="Unassembled WGS sequence"/>
</dbReference>
<gene>
    <name evidence="1" type="ORF">J121_1869</name>
</gene>
<organism evidence="1 2">
    <name type="scientific">Qipengyuania citrea LAMA 915</name>
    <dbReference type="NCBI Taxonomy" id="1306953"/>
    <lineage>
        <taxon>Bacteria</taxon>
        <taxon>Pseudomonadati</taxon>
        <taxon>Pseudomonadota</taxon>
        <taxon>Alphaproteobacteria</taxon>
        <taxon>Sphingomonadales</taxon>
        <taxon>Erythrobacteraceae</taxon>
        <taxon>Qipengyuania</taxon>
    </lineage>
</organism>
<sequence>MAIDKAKYVVTTPGATGPAAVARAFENQVAYCRDNRAGVTALVCQAVGDLLDTDRGGAFMRRVRRWAGPPLADALPLRVAGGLHALHQSGEEPGLSPIYEGLGPNNAAELAAAAIERHEAFLMPWLDGPPQTNEAGRSASFAAAFLWLVEQGLPGHFDLLEIGSSAGVNLMMRRYRYDLGGVCVGPKNARMRIAPEWRGASPPDQGFDIVGAQGCDVSPIDLTDEGQVARLKAYIWPEFTDRFARLETAIAAAHTFPPEIERRRAVDFLRDRLERPQERGTTRVLMHSVVWQYIPRDERDQIVELMEAAGQRADSETPLAWVSLEANRDTHRHELTASYWPAGDLRRNLATAHPHGAWIEWKG</sequence>
<dbReference type="InterPro" id="IPR036237">
    <property type="entry name" value="Xyl_isomerase-like_sf"/>
</dbReference>
<name>A0A0L1KHB1_9SPHN</name>
<dbReference type="SUPFAM" id="SSF51658">
    <property type="entry name" value="Xylose isomerase-like"/>
    <property type="match status" value="1"/>
</dbReference>
<dbReference type="STRING" id="1306953.J121_1869"/>
<protein>
    <recommendedName>
        <fullName evidence="3">DUF2332 domain-containing protein</fullName>
    </recommendedName>
</protein>
<dbReference type="AlphaFoldDB" id="A0A0L1KHB1"/>
<dbReference type="RefSeq" id="WP_050599353.1">
    <property type="nucleotide sequence ID" value="NZ_JYNE01000015.1"/>
</dbReference>
<dbReference type="InterPro" id="IPR011200">
    <property type="entry name" value="UCP012608"/>
</dbReference>
<evidence type="ECO:0008006" key="3">
    <source>
        <dbReference type="Google" id="ProtNLM"/>
    </source>
</evidence>